<dbReference type="AlphaFoldDB" id="A0A0R3SJ09"/>
<evidence type="ECO:0000313" key="2">
    <source>
        <dbReference type="WBParaSite" id="HDID_0000492401-mRNA-1"/>
    </source>
</evidence>
<protein>
    <submittedName>
        <fullName evidence="2">RWD domain-containing protein</fullName>
    </submittedName>
</protein>
<dbReference type="PANTHER" id="PTHR21275">
    <property type="entry name" value="RWD DOMAIN-CONTAINING PROTEIN 4"/>
    <property type="match status" value="1"/>
</dbReference>
<dbReference type="WBParaSite" id="HDID_0000492401-mRNA-1">
    <property type="protein sequence ID" value="HDID_0000492401-mRNA-1"/>
    <property type="gene ID" value="HDID_0000492401"/>
</dbReference>
<feature type="domain" description="RWD" evidence="1">
    <location>
        <begin position="6"/>
        <end position="112"/>
    </location>
</feature>
<dbReference type="InterPro" id="IPR006575">
    <property type="entry name" value="RWD_dom"/>
</dbReference>
<proteinExistence type="predicted"/>
<dbReference type="SUPFAM" id="SSF54495">
    <property type="entry name" value="UBC-like"/>
    <property type="match status" value="1"/>
</dbReference>
<dbReference type="PROSITE" id="PS50908">
    <property type="entry name" value="RWD"/>
    <property type="match status" value="1"/>
</dbReference>
<name>A0A0R3SJ09_HYMDI</name>
<evidence type="ECO:0000259" key="1">
    <source>
        <dbReference type="PROSITE" id="PS50908"/>
    </source>
</evidence>
<dbReference type="InterPro" id="IPR042770">
    <property type="entry name" value="RWDD4"/>
</dbReference>
<dbReference type="Pfam" id="PF05773">
    <property type="entry name" value="RWD"/>
    <property type="match status" value="1"/>
</dbReference>
<dbReference type="Gene3D" id="3.10.110.10">
    <property type="entry name" value="Ubiquitin Conjugating Enzyme"/>
    <property type="match status" value="1"/>
</dbReference>
<dbReference type="SMART" id="SM00591">
    <property type="entry name" value="RWD"/>
    <property type="match status" value="1"/>
</dbReference>
<dbReference type="STRING" id="6216.A0A0R3SJ09"/>
<sequence>MDPRAEERIVLESIYTSEEINITDDYKIQFRLLALWVGTPGTLESFVVNITWPLDYPYIPPIIDFNEFCNLNMPRVLQESLLSELNEIASQNVGESHTFTLIEHLRDNFETYAQQIRDAKKRPKERAFESVVAEDMEAKKGKKDTALTKAQKRRQINRFDSDGNLPRGWNWVDVIKHLRQTGVQGDSTS</sequence>
<organism evidence="2">
    <name type="scientific">Hymenolepis diminuta</name>
    <name type="common">Rat tapeworm</name>
    <dbReference type="NCBI Taxonomy" id="6216"/>
    <lineage>
        <taxon>Eukaryota</taxon>
        <taxon>Metazoa</taxon>
        <taxon>Spiralia</taxon>
        <taxon>Lophotrochozoa</taxon>
        <taxon>Platyhelminthes</taxon>
        <taxon>Cestoda</taxon>
        <taxon>Eucestoda</taxon>
        <taxon>Cyclophyllidea</taxon>
        <taxon>Hymenolepididae</taxon>
        <taxon>Hymenolepis</taxon>
    </lineage>
</organism>
<dbReference type="InterPro" id="IPR016135">
    <property type="entry name" value="UBQ-conjugating_enzyme/RWD"/>
</dbReference>
<dbReference type="PANTHER" id="PTHR21275:SF1">
    <property type="entry name" value="RWD DOMAIN-CONTAINING PROTEIN 4"/>
    <property type="match status" value="1"/>
</dbReference>
<reference evidence="2" key="1">
    <citation type="submission" date="2017-02" db="UniProtKB">
        <authorList>
            <consortium name="WormBaseParasite"/>
        </authorList>
    </citation>
    <scope>IDENTIFICATION</scope>
</reference>
<accession>A0A0R3SJ09</accession>